<reference evidence="2" key="2">
    <citation type="submission" date="2020-09" db="EMBL/GenBank/DDBJ databases">
        <authorList>
            <person name="Sun Q."/>
            <person name="Ohkuma M."/>
        </authorList>
    </citation>
    <scope>NUCLEOTIDE SEQUENCE</scope>
    <source>
        <strain evidence="2">JCM 4815</strain>
    </source>
</reference>
<dbReference type="Pfam" id="PF04149">
    <property type="entry name" value="DUF397"/>
    <property type="match status" value="1"/>
</dbReference>
<dbReference type="Proteomes" id="UP000622166">
    <property type="component" value="Unassembled WGS sequence"/>
</dbReference>
<evidence type="ECO:0000313" key="2">
    <source>
        <dbReference type="EMBL" id="GGZ33922.1"/>
    </source>
</evidence>
<dbReference type="InterPro" id="IPR007278">
    <property type="entry name" value="DUF397"/>
</dbReference>
<proteinExistence type="predicted"/>
<gene>
    <name evidence="2" type="ORF">GCM10010365_63480</name>
</gene>
<dbReference type="RefSeq" id="WP_189865206.1">
    <property type="nucleotide sequence ID" value="NZ_BMVW01000017.1"/>
</dbReference>
<evidence type="ECO:0000259" key="1">
    <source>
        <dbReference type="Pfam" id="PF04149"/>
    </source>
</evidence>
<accession>A0A918UTX3</accession>
<keyword evidence="3" id="KW-1185">Reference proteome</keyword>
<feature type="domain" description="DUF397" evidence="1">
    <location>
        <begin position="5"/>
        <end position="54"/>
    </location>
</feature>
<dbReference type="AlphaFoldDB" id="A0A918UTX3"/>
<protein>
    <recommendedName>
        <fullName evidence="1">DUF397 domain-containing protein</fullName>
    </recommendedName>
</protein>
<name>A0A918UTX3_9ACTN</name>
<organism evidence="2 3">
    <name type="scientific">Streptomyces poonensis</name>
    <dbReference type="NCBI Taxonomy" id="68255"/>
    <lineage>
        <taxon>Bacteria</taxon>
        <taxon>Bacillati</taxon>
        <taxon>Actinomycetota</taxon>
        <taxon>Actinomycetes</taxon>
        <taxon>Kitasatosporales</taxon>
        <taxon>Streptomycetaceae</taxon>
        <taxon>Streptomyces</taxon>
    </lineage>
</organism>
<reference evidence="2" key="1">
    <citation type="journal article" date="2014" name="Int. J. Syst. Evol. Microbiol.">
        <title>Complete genome sequence of Corynebacterium casei LMG S-19264T (=DSM 44701T), isolated from a smear-ripened cheese.</title>
        <authorList>
            <consortium name="US DOE Joint Genome Institute (JGI-PGF)"/>
            <person name="Walter F."/>
            <person name="Albersmeier A."/>
            <person name="Kalinowski J."/>
            <person name="Ruckert C."/>
        </authorList>
    </citation>
    <scope>NUCLEOTIDE SEQUENCE</scope>
    <source>
        <strain evidence="2">JCM 4815</strain>
    </source>
</reference>
<evidence type="ECO:0000313" key="3">
    <source>
        <dbReference type="Proteomes" id="UP000622166"/>
    </source>
</evidence>
<comment type="caution">
    <text evidence="2">The sequence shown here is derived from an EMBL/GenBank/DDBJ whole genome shotgun (WGS) entry which is preliminary data.</text>
</comment>
<dbReference type="EMBL" id="BMVW01000017">
    <property type="protein sequence ID" value="GGZ33922.1"/>
    <property type="molecule type" value="Genomic_DNA"/>
</dbReference>
<sequence length="65" mass="7117">MQTVHWRKSTYSGDGSNCVEVATAPTAIHIRDSKYPAARQVSLSPTAWATFLVYVSGSTPRHPLN</sequence>